<proteinExistence type="predicted"/>
<feature type="domain" description="AB hydrolase-1" evidence="1">
    <location>
        <begin position="15"/>
        <end position="121"/>
    </location>
</feature>
<name>A0A0K9FB02_9BACI</name>
<dbReference type="Pfam" id="PF00561">
    <property type="entry name" value="Abhydrolase_1"/>
    <property type="match status" value="1"/>
</dbReference>
<dbReference type="PANTHER" id="PTHR43798">
    <property type="entry name" value="MONOACYLGLYCEROL LIPASE"/>
    <property type="match status" value="1"/>
</dbReference>
<dbReference type="InterPro" id="IPR050266">
    <property type="entry name" value="AB_hydrolase_sf"/>
</dbReference>
<dbReference type="SUPFAM" id="SSF53474">
    <property type="entry name" value="alpha/beta-Hydrolases"/>
    <property type="match status" value="1"/>
</dbReference>
<dbReference type="InterPro" id="IPR029058">
    <property type="entry name" value="AB_hydrolase_fold"/>
</dbReference>
<evidence type="ECO:0000313" key="2">
    <source>
        <dbReference type="EMBL" id="KMY31630.1"/>
    </source>
</evidence>
<reference evidence="3" key="1">
    <citation type="submission" date="2015-07" db="EMBL/GenBank/DDBJ databases">
        <authorList>
            <consortium name="Consortium for Microbial Forensics and Genomics (microFORGE)"/>
            <person name="Knight B.M."/>
            <person name="Roberts D.P."/>
            <person name="Lin D."/>
            <person name="Hari K."/>
            <person name="Fletcher J."/>
            <person name="Melcher U."/>
            <person name="Blagden T."/>
            <person name="Winegar R.A."/>
        </authorList>
    </citation>
    <scope>NUCLEOTIDE SEQUENCE [LARGE SCALE GENOMIC DNA]</scope>
    <source>
        <strain evidence="3">DSM 23493</strain>
    </source>
</reference>
<evidence type="ECO:0000313" key="3">
    <source>
        <dbReference type="Proteomes" id="UP000037326"/>
    </source>
</evidence>
<dbReference type="Proteomes" id="UP000037326">
    <property type="component" value="Unassembled WGS sequence"/>
</dbReference>
<dbReference type="AlphaFoldDB" id="A0A0K9FB02"/>
<accession>A0A0K9FB02</accession>
<sequence>MVMHYKEYGDLQKPFILLIHGGGVGGWMWDKQVQYFSDYHCVVPELIDNEANNTSDFSIEDSAKKLLSLIEEKAENKRVIVVGFSLGAQIAIQMVSLKPQLIDNAIINSALVTPSPIAEKWIRPLIKLSFPLIKNKSFAKLQAKTLYVDQEYFEQYYQDSSKIKLDTLIKILQENMSFTIPHDFSKAQCNILVTVGEKEKSNMKKSAIQLVNSNSNCQGVALSNIGHGVSLANPEFFNRFVEEWIKDGKLPDGEVIN</sequence>
<dbReference type="PATRIC" id="fig|582475.4.peg.499"/>
<dbReference type="Gene3D" id="3.40.50.1820">
    <property type="entry name" value="alpha/beta hydrolase"/>
    <property type="match status" value="1"/>
</dbReference>
<dbReference type="EMBL" id="LFXJ01000005">
    <property type="protein sequence ID" value="KMY31630.1"/>
    <property type="molecule type" value="Genomic_DNA"/>
</dbReference>
<organism evidence="2 3">
    <name type="scientific">Lysinibacillus xylanilyticus</name>
    <dbReference type="NCBI Taxonomy" id="582475"/>
    <lineage>
        <taxon>Bacteria</taxon>
        <taxon>Bacillati</taxon>
        <taxon>Bacillota</taxon>
        <taxon>Bacilli</taxon>
        <taxon>Bacillales</taxon>
        <taxon>Bacillaceae</taxon>
        <taxon>Lysinibacillus</taxon>
    </lineage>
</organism>
<protein>
    <recommendedName>
        <fullName evidence="1">AB hydrolase-1 domain-containing protein</fullName>
    </recommendedName>
</protein>
<dbReference type="InterPro" id="IPR000073">
    <property type="entry name" value="AB_hydrolase_1"/>
</dbReference>
<evidence type="ECO:0000259" key="1">
    <source>
        <dbReference type="Pfam" id="PF00561"/>
    </source>
</evidence>
<comment type="caution">
    <text evidence="2">The sequence shown here is derived from an EMBL/GenBank/DDBJ whole genome shotgun (WGS) entry which is preliminary data.</text>
</comment>
<gene>
    <name evidence="2" type="ORF">ACZ11_05310</name>
</gene>